<feature type="compositionally biased region" description="Low complexity" evidence="3">
    <location>
        <begin position="239"/>
        <end position="258"/>
    </location>
</feature>
<dbReference type="AlphaFoldDB" id="A0A1E7EZA4"/>
<dbReference type="GO" id="GO:0008270">
    <property type="term" value="F:zinc ion binding"/>
    <property type="evidence" value="ECO:0007669"/>
    <property type="project" value="UniProtKB-KW"/>
</dbReference>
<dbReference type="InParanoid" id="A0A1E7EZA4"/>
<keyword evidence="1" id="KW-0862">Zinc</keyword>
<dbReference type="Pfam" id="PF13920">
    <property type="entry name" value="zf-C3HC4_3"/>
    <property type="match status" value="1"/>
</dbReference>
<evidence type="ECO:0000256" key="2">
    <source>
        <dbReference type="SAM" id="Coils"/>
    </source>
</evidence>
<evidence type="ECO:0000256" key="3">
    <source>
        <dbReference type="SAM" id="MobiDB-lite"/>
    </source>
</evidence>
<evidence type="ECO:0000259" key="4">
    <source>
        <dbReference type="PROSITE" id="PS50089"/>
    </source>
</evidence>
<dbReference type="PROSITE" id="PS50089">
    <property type="entry name" value="ZF_RING_2"/>
    <property type="match status" value="1"/>
</dbReference>
<dbReference type="InterPro" id="IPR012340">
    <property type="entry name" value="NA-bd_OB-fold"/>
</dbReference>
<dbReference type="Gene3D" id="2.40.50.140">
    <property type="entry name" value="Nucleic acid-binding proteins"/>
    <property type="match status" value="1"/>
</dbReference>
<gene>
    <name evidence="5" type="ORF">FRACYDRAFT_245650</name>
</gene>
<keyword evidence="1" id="KW-0479">Metal-binding</keyword>
<evidence type="ECO:0000313" key="5">
    <source>
        <dbReference type="EMBL" id="OEU11340.1"/>
    </source>
</evidence>
<feature type="region of interest" description="Disordered" evidence="3">
    <location>
        <begin position="239"/>
        <end position="264"/>
    </location>
</feature>
<proteinExistence type="predicted"/>
<dbReference type="EMBL" id="KV784368">
    <property type="protein sequence ID" value="OEU11340.1"/>
    <property type="molecule type" value="Genomic_DNA"/>
</dbReference>
<dbReference type="InterPro" id="IPR013083">
    <property type="entry name" value="Znf_RING/FYVE/PHD"/>
</dbReference>
<evidence type="ECO:0000256" key="1">
    <source>
        <dbReference type="PROSITE-ProRule" id="PRU00175"/>
    </source>
</evidence>
<keyword evidence="1" id="KW-0863">Zinc-finger</keyword>
<keyword evidence="6" id="KW-1185">Reference proteome</keyword>
<feature type="coiled-coil region" evidence="2">
    <location>
        <begin position="274"/>
        <end position="471"/>
    </location>
</feature>
<feature type="domain" description="RING-type" evidence="4">
    <location>
        <begin position="631"/>
        <end position="700"/>
    </location>
</feature>
<dbReference type="Proteomes" id="UP000095751">
    <property type="component" value="Unassembled WGS sequence"/>
</dbReference>
<dbReference type="OrthoDB" id="10037309at2759"/>
<keyword evidence="2" id="KW-0175">Coiled coil</keyword>
<name>A0A1E7EZA4_9STRA</name>
<organism evidence="5 6">
    <name type="scientific">Fragilariopsis cylindrus CCMP1102</name>
    <dbReference type="NCBI Taxonomy" id="635003"/>
    <lineage>
        <taxon>Eukaryota</taxon>
        <taxon>Sar</taxon>
        <taxon>Stramenopiles</taxon>
        <taxon>Ochrophyta</taxon>
        <taxon>Bacillariophyta</taxon>
        <taxon>Bacillariophyceae</taxon>
        <taxon>Bacillariophycidae</taxon>
        <taxon>Bacillariales</taxon>
        <taxon>Bacillariaceae</taxon>
        <taxon>Fragilariopsis</taxon>
    </lineage>
</organism>
<dbReference type="Gene3D" id="3.30.40.10">
    <property type="entry name" value="Zinc/RING finger domain, C3HC4 (zinc finger)"/>
    <property type="match status" value="1"/>
</dbReference>
<sequence length="725" mass="85589">MSIADFYISNGLDPWNHRSLENWIDVNLASPLELAGLGSRRHPSSKQRLCEGINKYRIDDIAKIEGWEKLEQNTEDRYSNALDEKISYRKDHHELNFYLDTCHVESLEIDHYGSSNRTVKQTLISKPILMKHVPTIFADPTNKDFDIIGQKNLIGVVKKWKKSYGFVNTYHRGHGGGLTWGYVKNEFFVHKAEFSSDLKYILSPRGRLYDDTKVIFDTEPTKDKLDRAVNVRLWDGIDNTTPVDNNDDGNNNNNTVTPSPRKKRRISSQFPWFQDELLIDREKEEKAEEELQEAHLYEHLNKLEEEELELEGLVNLYYSYAEEIEEDLLIDREKEEKAEEELQKEHVYGHLNKLEEEEVELEGLVDLYYSYAEEIEEDLLIDREKEEKAEEELQDAHLYEHLNNKLEEEELELEGLVDLYYSYAEEIEDELLIDREKEEKAEEELQEAHLYEHLNNKLEEEELELEGLVDLHYPSKEITSQFPWFEDELSIDRKRAEEELQEEHFYEDLYELGEVELEGLVDLYYSSDENFVVMTDEDVEILLEGREDVENRLRQEEEDDQLYREICREFYEEYVVVDNILDYQEKEMELAVEMYYDNIDSNQRTHLQAVYNNDSSNSVTIGTESYNFGKCIFCQDANKTHMFSPCGHLCLCESCTKEWQVKYHQRIEQAEHDDSNNVNDNINDSVNDNVRPCCICPICKQDVQQAIRVIVPPPRSSNELYFAML</sequence>
<dbReference type="KEGG" id="fcy:FRACYDRAFT_245650"/>
<accession>A0A1E7EZA4</accession>
<protein>
    <recommendedName>
        <fullName evidence="4">RING-type domain-containing protein</fullName>
    </recommendedName>
</protein>
<dbReference type="InterPro" id="IPR001841">
    <property type="entry name" value="Znf_RING"/>
</dbReference>
<evidence type="ECO:0000313" key="6">
    <source>
        <dbReference type="Proteomes" id="UP000095751"/>
    </source>
</evidence>
<reference evidence="5 6" key="1">
    <citation type="submission" date="2016-09" db="EMBL/GenBank/DDBJ databases">
        <title>Extensive genetic diversity and differential bi-allelic expression allows diatom success in the polar Southern Ocean.</title>
        <authorList>
            <consortium name="DOE Joint Genome Institute"/>
            <person name="Mock T."/>
            <person name="Otillar R.P."/>
            <person name="Strauss J."/>
            <person name="Dupont C."/>
            <person name="Frickenhaus S."/>
            <person name="Maumus F."/>
            <person name="Mcmullan M."/>
            <person name="Sanges R."/>
            <person name="Schmutz J."/>
            <person name="Toseland A."/>
            <person name="Valas R."/>
            <person name="Veluchamy A."/>
            <person name="Ward B.J."/>
            <person name="Allen A."/>
            <person name="Barry K."/>
            <person name="Falciatore A."/>
            <person name="Ferrante M."/>
            <person name="Fortunato A.E."/>
            <person name="Gloeckner G."/>
            <person name="Gruber A."/>
            <person name="Hipkin R."/>
            <person name="Janech M."/>
            <person name="Kroth P."/>
            <person name="Leese F."/>
            <person name="Lindquist E."/>
            <person name="Lyon B.R."/>
            <person name="Martin J."/>
            <person name="Mayer C."/>
            <person name="Parker M."/>
            <person name="Quesneville H."/>
            <person name="Raymond J."/>
            <person name="Uhlig C."/>
            <person name="Valentin K.U."/>
            <person name="Worden A.Z."/>
            <person name="Armbrust E.V."/>
            <person name="Bowler C."/>
            <person name="Green B."/>
            <person name="Moulton V."/>
            <person name="Van Oosterhout C."/>
            <person name="Grigoriev I."/>
        </authorList>
    </citation>
    <scope>NUCLEOTIDE SEQUENCE [LARGE SCALE GENOMIC DNA]</scope>
    <source>
        <strain evidence="5 6">CCMP1102</strain>
    </source>
</reference>